<organism evidence="3">
    <name type="scientific">Bradyrhizobium diazoefficiens</name>
    <dbReference type="NCBI Taxonomy" id="1355477"/>
    <lineage>
        <taxon>Bacteria</taxon>
        <taxon>Pseudomonadati</taxon>
        <taxon>Pseudomonadota</taxon>
        <taxon>Alphaproteobacteria</taxon>
        <taxon>Hyphomicrobiales</taxon>
        <taxon>Nitrobacteraceae</taxon>
        <taxon>Bradyrhizobium</taxon>
    </lineage>
</organism>
<reference evidence="5" key="6">
    <citation type="submission" date="2020-05" db="EMBL/GenBank/DDBJ databases">
        <title>Complete genome sequence of Bradyrhizobium diazoefficiens XF5 isolated from soybean nodule.</title>
        <authorList>
            <person name="Noda R."/>
            <person name="Kakizaki K."/>
            <person name="Minamisawa K."/>
        </authorList>
    </citation>
    <scope>NUCLEOTIDE SEQUENCE</scope>
    <source>
        <strain evidence="5">XF5</strain>
    </source>
</reference>
<gene>
    <name evidence="8" type="ORF">XF10B_36990</name>
    <name evidence="1" type="ORF">XF1B_38140</name>
    <name evidence="2" type="ORF">XF2B_37160</name>
    <name evidence="3" type="ORF">XF3B_37200</name>
    <name evidence="4" type="ORF">XF4B_37290</name>
    <name evidence="5" type="ORF">XF5B_37540</name>
    <name evidence="6" type="ORF">XF6B_37800</name>
    <name evidence="7" type="ORF">XF9B_37080</name>
</gene>
<reference evidence="6" key="7">
    <citation type="submission" date="2020-05" db="EMBL/GenBank/DDBJ databases">
        <title>Complete genome sequence of Bradyrhizobium diazoefficiens XF6 isolated from soybean nodule.</title>
        <authorList>
            <person name="Noda R."/>
            <person name="Kakizaki K."/>
            <person name="Minamisawa K."/>
        </authorList>
    </citation>
    <scope>NUCLEOTIDE SEQUENCE</scope>
    <source>
        <strain evidence="6">XF6</strain>
    </source>
</reference>
<dbReference type="EMBL" id="AP023096">
    <property type="protein sequence ID" value="BCE64981.1"/>
    <property type="molecule type" value="Genomic_DNA"/>
</dbReference>
<proteinExistence type="predicted"/>
<dbReference type="AlphaFoldDB" id="A0A809YGE0"/>
<dbReference type="EMBL" id="AP023098">
    <property type="protein sequence ID" value="BCE82287.1"/>
    <property type="molecule type" value="Genomic_DNA"/>
</dbReference>
<reference evidence="4" key="5">
    <citation type="submission" date="2020-05" db="EMBL/GenBank/DDBJ databases">
        <title>Complete genome sequence of Bradyrhizobium diazoefficiens XF4 isolated from soybean nodule.</title>
        <authorList>
            <person name="Noda R."/>
            <person name="Kakizaki K."/>
            <person name="Minamisawa K."/>
        </authorList>
    </citation>
    <scope>NUCLEOTIDE SEQUENCE</scope>
    <source>
        <strain evidence="4">XF4</strain>
    </source>
</reference>
<evidence type="ECO:0000313" key="3">
    <source>
        <dbReference type="EMBL" id="BCE38689.1"/>
    </source>
</evidence>
<reference evidence="8" key="2">
    <citation type="submission" date="2020-05" db="EMBL/GenBank/DDBJ databases">
        <title>Complete genome sequence of Bradyrhizobium diazoefficiens XF10 isolated from soybean nodule.</title>
        <authorList>
            <person name="Noda R."/>
            <person name="Kakizaki K."/>
            <person name="Minamisawa K."/>
        </authorList>
    </citation>
    <scope>NUCLEOTIDE SEQUENCE</scope>
    <source>
        <strain evidence="8">XF10</strain>
    </source>
</reference>
<dbReference type="EMBL" id="AP023095">
    <property type="protein sequence ID" value="BCE56242.1"/>
    <property type="molecule type" value="Genomic_DNA"/>
</dbReference>
<evidence type="ECO:0000313" key="5">
    <source>
        <dbReference type="EMBL" id="BCE56242.1"/>
    </source>
</evidence>
<reference evidence="3" key="4">
    <citation type="submission" date="2020-05" db="EMBL/GenBank/DDBJ databases">
        <title>Complete genome sequence of Bradyrhizobium diazoefficiens XF3 isolated from soybean nodule.</title>
        <authorList>
            <person name="Noda R."/>
            <person name="Kakizaki K."/>
            <person name="Minamisawa K."/>
        </authorList>
    </citation>
    <scope>NUCLEOTIDE SEQUENCE</scope>
    <source>
        <strain evidence="3">XF3</strain>
    </source>
</reference>
<evidence type="ECO:0000313" key="8">
    <source>
        <dbReference type="EMBL" id="BCE90901.1"/>
    </source>
</evidence>
<accession>A0A809YGE0</accession>
<protein>
    <submittedName>
        <fullName evidence="3">Uncharacterized protein</fullName>
    </submittedName>
</protein>
<evidence type="ECO:0000313" key="6">
    <source>
        <dbReference type="EMBL" id="BCE64981.1"/>
    </source>
</evidence>
<dbReference type="EMBL" id="AP023094">
    <property type="protein sequence ID" value="BCE47380.1"/>
    <property type="molecule type" value="Genomic_DNA"/>
</dbReference>
<dbReference type="EMBL" id="AP023093">
    <property type="protein sequence ID" value="BCE38689.1"/>
    <property type="molecule type" value="Genomic_DNA"/>
</dbReference>
<reference evidence="7" key="8">
    <citation type="submission" date="2020-05" db="EMBL/GenBank/DDBJ databases">
        <title>Complete genome sequence of Bradyrhizobium diazoefficiens XF9 isolated from soybean nodule.</title>
        <authorList>
            <person name="Noda R."/>
            <person name="Kakizaki K."/>
            <person name="Minamisawa K."/>
        </authorList>
    </citation>
    <scope>NUCLEOTIDE SEQUENCE</scope>
    <source>
        <strain evidence="7">XF9</strain>
    </source>
</reference>
<dbReference type="EMBL" id="AP023092">
    <property type="protein sequence ID" value="BCE29947.1"/>
    <property type="molecule type" value="Genomic_DNA"/>
</dbReference>
<reference evidence="2" key="3">
    <citation type="submission" date="2020-05" db="EMBL/GenBank/DDBJ databases">
        <title>Complete genome sequence of Bradyrhizobium diazoefficiens XF2 isolated from soybean nodule.</title>
        <authorList>
            <person name="Noda R."/>
            <person name="Kakizaki K."/>
            <person name="Minamisawa K."/>
        </authorList>
    </citation>
    <scope>NUCLEOTIDE SEQUENCE</scope>
    <source>
        <strain evidence="2">XF2</strain>
    </source>
</reference>
<evidence type="ECO:0000313" key="4">
    <source>
        <dbReference type="EMBL" id="BCE47380.1"/>
    </source>
</evidence>
<sequence>MSERCAFKGFTTVQGGRREACEYVIMIAHDAKSFVDAVRDHPDGVRRDAEPAGDEYGKG</sequence>
<evidence type="ECO:0000313" key="1">
    <source>
        <dbReference type="EMBL" id="BCE21133.1"/>
    </source>
</evidence>
<evidence type="ECO:0000313" key="2">
    <source>
        <dbReference type="EMBL" id="BCE29947.1"/>
    </source>
</evidence>
<dbReference type="EMBL" id="AP023091">
    <property type="protein sequence ID" value="BCE21133.1"/>
    <property type="molecule type" value="Genomic_DNA"/>
</dbReference>
<dbReference type="EMBL" id="AP023099">
    <property type="protein sequence ID" value="BCE90901.1"/>
    <property type="molecule type" value="Genomic_DNA"/>
</dbReference>
<name>A0A809YGE0_9BRAD</name>
<evidence type="ECO:0000313" key="7">
    <source>
        <dbReference type="EMBL" id="BCE82287.1"/>
    </source>
</evidence>
<reference evidence="1" key="1">
    <citation type="submission" date="2020-05" db="EMBL/GenBank/DDBJ databases">
        <title>Complete genome sequence of Bradyrhizobium diazoefficiens XF1 isolated from soybean nodule.</title>
        <authorList>
            <person name="Noda R."/>
            <person name="Kakizaki K."/>
            <person name="Minamisawa K."/>
        </authorList>
    </citation>
    <scope>NUCLEOTIDE SEQUENCE</scope>
    <source>
        <strain evidence="1">XF1</strain>
    </source>
</reference>